<accession>A0A542XQP5</accession>
<dbReference type="EMBL" id="VFOL01000001">
    <property type="protein sequence ID" value="TQL38151.1"/>
    <property type="molecule type" value="Genomic_DNA"/>
</dbReference>
<dbReference type="PANTHER" id="PTHR34697">
    <property type="entry name" value="PHOSPHATIDYLGLYCEROL LYSYLTRANSFERASE"/>
    <property type="match status" value="1"/>
</dbReference>
<dbReference type="Proteomes" id="UP000677457">
    <property type="component" value="Unassembled WGS sequence"/>
</dbReference>
<organism evidence="8 9">
    <name type="scientific">Salinispora arenicola</name>
    <dbReference type="NCBI Taxonomy" id="168697"/>
    <lineage>
        <taxon>Bacteria</taxon>
        <taxon>Bacillati</taxon>
        <taxon>Actinomycetota</taxon>
        <taxon>Actinomycetes</taxon>
        <taxon>Micromonosporales</taxon>
        <taxon>Micromonosporaceae</taxon>
        <taxon>Salinispora</taxon>
    </lineage>
</organism>
<evidence type="ECO:0000313" key="10">
    <source>
        <dbReference type="Proteomes" id="UP000677457"/>
    </source>
</evidence>
<dbReference type="GO" id="GO:0055091">
    <property type="term" value="P:phospholipid homeostasis"/>
    <property type="evidence" value="ECO:0007669"/>
    <property type="project" value="TreeGrafter"/>
</dbReference>
<keyword evidence="10" id="KW-1185">Reference proteome</keyword>
<evidence type="ECO:0000259" key="6">
    <source>
        <dbReference type="Pfam" id="PF09924"/>
    </source>
</evidence>
<evidence type="ECO:0000256" key="3">
    <source>
        <dbReference type="ARBA" id="ARBA00022692"/>
    </source>
</evidence>
<dbReference type="AlphaFoldDB" id="A0A542XQP5"/>
<dbReference type="RefSeq" id="WP_080640546.1">
    <property type="nucleotide sequence ID" value="NZ_BOQM01000026.1"/>
</dbReference>
<keyword evidence="4" id="KW-1133">Transmembrane helix</keyword>
<dbReference type="Proteomes" id="UP000315983">
    <property type="component" value="Unassembled WGS sequence"/>
</dbReference>
<sequence length="332" mass="36989">MNGSPSESNIVLAALQDYTESDNPSAFLALNSGNRYFHAEGIPGVIVYREAGRYLVQFAGPFAAPGDRGKLLNAFVAFAAERDREVVAVQIQAADAPDYLAGGFTVNQMGASFAVDLTRFSLRGTAFMQLRNKISRAHRTGLVVREAPLEDWYERVQALDAAWLGTKGDGAKPLEFLVGQYGDRHQSLRRLFVAAIGDRLMGYITYSPVYGRHQGWLHDLTRRQPDAPPGTMEAINRAAIDTFIAEGVHWLHFGFTPFTELERLPRFGDYSRAFHQFMRYLWQHGEAVYPAQTQLAYKQKWAPSHITGEYIGFQHGASIPALVAIFRACNAV</sequence>
<dbReference type="InterPro" id="IPR051211">
    <property type="entry name" value="PG_lysyltransferase"/>
</dbReference>
<gene>
    <name evidence="8" type="ORF">FB564_3335</name>
    <name evidence="7" type="ORF">Sar04_33210</name>
</gene>
<dbReference type="PANTHER" id="PTHR34697:SF2">
    <property type="entry name" value="PHOSPHATIDYLGLYCEROL LYSYLTRANSFERASE"/>
    <property type="match status" value="1"/>
</dbReference>
<dbReference type="GO" id="GO:0005886">
    <property type="term" value="C:plasma membrane"/>
    <property type="evidence" value="ECO:0007669"/>
    <property type="project" value="UniProtKB-SubCell"/>
</dbReference>
<evidence type="ECO:0000313" key="8">
    <source>
        <dbReference type="EMBL" id="TQL38151.1"/>
    </source>
</evidence>
<evidence type="ECO:0000256" key="2">
    <source>
        <dbReference type="ARBA" id="ARBA00022475"/>
    </source>
</evidence>
<protein>
    <submittedName>
        <fullName evidence="8">Uncharacterized protein DUF2156</fullName>
    </submittedName>
</protein>
<evidence type="ECO:0000256" key="1">
    <source>
        <dbReference type="ARBA" id="ARBA00004651"/>
    </source>
</evidence>
<dbReference type="GeneID" id="93772541"/>
<reference evidence="7 10" key="2">
    <citation type="submission" date="2021-03" db="EMBL/GenBank/DDBJ databases">
        <title>Whole genome shotgun sequence of Salinispora arenicola NBRC 105043.</title>
        <authorList>
            <person name="Komaki H."/>
            <person name="Tamura T."/>
        </authorList>
    </citation>
    <scope>NUCLEOTIDE SEQUENCE [LARGE SCALE GENOMIC DNA]</scope>
    <source>
        <strain evidence="7 10">NBRC 105043</strain>
    </source>
</reference>
<name>A0A542XQP5_SALAC</name>
<evidence type="ECO:0000313" key="7">
    <source>
        <dbReference type="EMBL" id="GIM86585.1"/>
    </source>
</evidence>
<evidence type="ECO:0000256" key="4">
    <source>
        <dbReference type="ARBA" id="ARBA00022989"/>
    </source>
</evidence>
<keyword evidence="5" id="KW-0472">Membrane</keyword>
<dbReference type="InterPro" id="IPR016181">
    <property type="entry name" value="Acyl_CoA_acyltransferase"/>
</dbReference>
<comment type="subcellular location">
    <subcellularLocation>
        <location evidence="1">Cell membrane</location>
        <topology evidence="1">Multi-pass membrane protein</topology>
    </subcellularLocation>
</comment>
<reference evidence="8 9" key="1">
    <citation type="submission" date="2019-06" db="EMBL/GenBank/DDBJ databases">
        <title>Sequencing the genomes of 1000 actinobacteria strains.</title>
        <authorList>
            <person name="Klenk H.-P."/>
        </authorList>
    </citation>
    <scope>NUCLEOTIDE SEQUENCE [LARGE SCALE GENOMIC DNA]</scope>
    <source>
        <strain evidence="8 9">DSM 44819</strain>
    </source>
</reference>
<keyword evidence="2" id="KW-1003">Cell membrane</keyword>
<comment type="caution">
    <text evidence="8">The sequence shown here is derived from an EMBL/GenBank/DDBJ whole genome shotgun (WGS) entry which is preliminary data.</text>
</comment>
<dbReference type="InterPro" id="IPR024320">
    <property type="entry name" value="LPG_synthase_C"/>
</dbReference>
<dbReference type="SUPFAM" id="SSF55729">
    <property type="entry name" value="Acyl-CoA N-acyltransferases (Nat)"/>
    <property type="match status" value="1"/>
</dbReference>
<proteinExistence type="predicted"/>
<evidence type="ECO:0000313" key="9">
    <source>
        <dbReference type="Proteomes" id="UP000315983"/>
    </source>
</evidence>
<dbReference type="EMBL" id="BOQM01000026">
    <property type="protein sequence ID" value="GIM86585.1"/>
    <property type="molecule type" value="Genomic_DNA"/>
</dbReference>
<dbReference type="Pfam" id="PF09924">
    <property type="entry name" value="LPG_synthase_C"/>
    <property type="match status" value="1"/>
</dbReference>
<evidence type="ECO:0000256" key="5">
    <source>
        <dbReference type="ARBA" id="ARBA00023136"/>
    </source>
</evidence>
<feature type="domain" description="Phosphatidylglycerol lysyltransferase C-terminal" evidence="6">
    <location>
        <begin position="18"/>
        <end position="310"/>
    </location>
</feature>
<dbReference type="GO" id="GO:0016755">
    <property type="term" value="F:aminoacyltransferase activity"/>
    <property type="evidence" value="ECO:0007669"/>
    <property type="project" value="TreeGrafter"/>
</dbReference>
<keyword evidence="3" id="KW-0812">Transmembrane</keyword>